<dbReference type="AlphaFoldDB" id="A0A8H3KSA9"/>
<sequence length="244" mass="28090">MQSYHKEIITNINRLKHILDHSASEDDMNLYGSLREIVENINVSDLSWQDFKANIVFCDDSDMIKNLKFRQKKFEEKLVEITKRILNVLDEIWRSPVFMSNVSCSEQSEETYISDILLPLLCLSLSVLLHGNICLSTVERQSIANKARQSAEVIGEQIGKKPDIMEMIKQEDKVLELIYTESSPLCRLLGNQFDIVRIQIAGTTIQLNVLMKDLGGIPRYFHLEHAEIPLFPHTFHTNSSFAYC</sequence>
<gene>
    <name evidence="1" type="ORF">RCL2_000071100</name>
</gene>
<accession>A0A8H3KSA9</accession>
<dbReference type="EMBL" id="BLAL01000005">
    <property type="protein sequence ID" value="GES73170.1"/>
    <property type="molecule type" value="Genomic_DNA"/>
</dbReference>
<name>A0A8H3KSA9_9GLOM</name>
<dbReference type="OrthoDB" id="2434299at2759"/>
<dbReference type="Proteomes" id="UP000615446">
    <property type="component" value="Unassembled WGS sequence"/>
</dbReference>
<evidence type="ECO:0000313" key="2">
    <source>
        <dbReference type="Proteomes" id="UP000615446"/>
    </source>
</evidence>
<organism evidence="1 2">
    <name type="scientific">Rhizophagus clarus</name>
    <dbReference type="NCBI Taxonomy" id="94130"/>
    <lineage>
        <taxon>Eukaryota</taxon>
        <taxon>Fungi</taxon>
        <taxon>Fungi incertae sedis</taxon>
        <taxon>Mucoromycota</taxon>
        <taxon>Glomeromycotina</taxon>
        <taxon>Glomeromycetes</taxon>
        <taxon>Glomerales</taxon>
        <taxon>Glomeraceae</taxon>
        <taxon>Rhizophagus</taxon>
    </lineage>
</organism>
<evidence type="ECO:0000313" key="1">
    <source>
        <dbReference type="EMBL" id="GES73170.1"/>
    </source>
</evidence>
<protein>
    <submittedName>
        <fullName evidence="1">Uncharacterized protein</fullName>
    </submittedName>
</protein>
<proteinExistence type="predicted"/>
<reference evidence="1" key="1">
    <citation type="submission" date="2019-10" db="EMBL/GenBank/DDBJ databases">
        <title>Conservation and host-specific expression of non-tandemly repeated heterogenous ribosome RNA gene in arbuscular mycorrhizal fungi.</title>
        <authorList>
            <person name="Maeda T."/>
            <person name="Kobayashi Y."/>
            <person name="Nakagawa T."/>
            <person name="Ezawa T."/>
            <person name="Yamaguchi K."/>
            <person name="Bino T."/>
            <person name="Nishimoto Y."/>
            <person name="Shigenobu S."/>
            <person name="Kawaguchi M."/>
        </authorList>
    </citation>
    <scope>NUCLEOTIDE SEQUENCE</scope>
    <source>
        <strain evidence="1">HR1</strain>
    </source>
</reference>
<comment type="caution">
    <text evidence="1">The sequence shown here is derived from an EMBL/GenBank/DDBJ whole genome shotgun (WGS) entry which is preliminary data.</text>
</comment>